<evidence type="ECO:0000313" key="2">
    <source>
        <dbReference type="Proteomes" id="UP000256561"/>
    </source>
</evidence>
<dbReference type="Pfam" id="PF07103">
    <property type="entry name" value="DUF1365"/>
    <property type="match status" value="1"/>
</dbReference>
<dbReference type="InterPro" id="IPR010775">
    <property type="entry name" value="DUF1365"/>
</dbReference>
<dbReference type="Proteomes" id="UP000256561">
    <property type="component" value="Unassembled WGS sequence"/>
</dbReference>
<keyword evidence="2" id="KW-1185">Reference proteome</keyword>
<reference evidence="2" key="1">
    <citation type="submission" date="2018-08" db="EMBL/GenBank/DDBJ databases">
        <authorList>
            <person name="Zhang J."/>
            <person name="Du Z.-J."/>
        </authorList>
    </citation>
    <scope>NUCLEOTIDE SEQUENCE [LARGE SCALE GENOMIC DNA]</scope>
    <source>
        <strain evidence="2">KCTC 52655</strain>
    </source>
</reference>
<organism evidence="1 2">
    <name type="scientific">Alteromonas aestuariivivens</name>
    <dbReference type="NCBI Taxonomy" id="1938339"/>
    <lineage>
        <taxon>Bacteria</taxon>
        <taxon>Pseudomonadati</taxon>
        <taxon>Pseudomonadota</taxon>
        <taxon>Gammaproteobacteria</taxon>
        <taxon>Alteromonadales</taxon>
        <taxon>Alteromonadaceae</taxon>
        <taxon>Alteromonas/Salinimonas group</taxon>
        <taxon>Alteromonas</taxon>
    </lineage>
</organism>
<name>A0A3D8MFN7_9ALTE</name>
<dbReference type="RefSeq" id="WP_115591682.1">
    <property type="nucleotide sequence ID" value="NZ_QRHA01000001.1"/>
</dbReference>
<dbReference type="EMBL" id="QRHA01000001">
    <property type="protein sequence ID" value="RDV29391.1"/>
    <property type="molecule type" value="Genomic_DNA"/>
</dbReference>
<proteinExistence type="predicted"/>
<dbReference type="OrthoDB" id="9778801at2"/>
<dbReference type="PANTHER" id="PTHR33973:SF4">
    <property type="entry name" value="OS07G0153300 PROTEIN"/>
    <property type="match status" value="1"/>
</dbReference>
<accession>A0A3D8MFN7</accession>
<comment type="caution">
    <text evidence="1">The sequence shown here is derived from an EMBL/GenBank/DDBJ whole genome shotgun (WGS) entry which is preliminary data.</text>
</comment>
<dbReference type="AlphaFoldDB" id="A0A3D8MFN7"/>
<evidence type="ECO:0000313" key="1">
    <source>
        <dbReference type="EMBL" id="RDV29391.1"/>
    </source>
</evidence>
<sequence length="244" mass="28516">MDSAIYCGQVFHARHKPVKHSFRYNIYLMWLNLDEISHVSDKVRYFSTSGFSPLRFRRRDYVGAPDDSLKQSVLKKISELAGHTHQGEVFLLGQVRCFGLYFSPVNFYFLRGTDGKFSHMLAEVSNTPWNERHYYLVDLKDQQDTAKAFHVSPFNPMDMTYKWQISQPDETLSLIMNCEQKQRVFSAGLTMKKMPLTSENVRSLLFKIPSMTIKTLAGIYWQALKLWLKRAPVYPHPMDSQEQK</sequence>
<dbReference type="PANTHER" id="PTHR33973">
    <property type="entry name" value="OS07G0153300 PROTEIN"/>
    <property type="match status" value="1"/>
</dbReference>
<protein>
    <submittedName>
        <fullName evidence="1">DUF1365 domain-containing protein</fullName>
    </submittedName>
</protein>
<gene>
    <name evidence="1" type="ORF">DXV75_02805</name>
</gene>